<protein>
    <submittedName>
        <fullName evidence="1">Uncharacterized protein</fullName>
    </submittedName>
</protein>
<reference evidence="1" key="1">
    <citation type="submission" date="2020-11" db="EMBL/GenBank/DDBJ databases">
        <title>Sequencing the genomes of 1000 actinobacteria strains.</title>
        <authorList>
            <person name="Klenk H.-P."/>
        </authorList>
    </citation>
    <scope>NUCLEOTIDE SEQUENCE</scope>
    <source>
        <strain evidence="1">DSM 45356</strain>
    </source>
</reference>
<comment type="caution">
    <text evidence="1">The sequence shown here is derived from an EMBL/GenBank/DDBJ whole genome shotgun (WGS) entry which is preliminary data.</text>
</comment>
<keyword evidence="2" id="KW-1185">Reference proteome</keyword>
<dbReference type="RefSeq" id="WP_197003971.1">
    <property type="nucleotide sequence ID" value="NZ_BONS01000022.1"/>
</dbReference>
<dbReference type="AlphaFoldDB" id="A0A8J7GE68"/>
<dbReference type="EMBL" id="JADOUF010000001">
    <property type="protein sequence ID" value="MBG6137064.1"/>
    <property type="molecule type" value="Genomic_DNA"/>
</dbReference>
<gene>
    <name evidence="1" type="ORF">IW245_003258</name>
</gene>
<proteinExistence type="predicted"/>
<organism evidence="1 2">
    <name type="scientific">Longispora fulva</name>
    <dbReference type="NCBI Taxonomy" id="619741"/>
    <lineage>
        <taxon>Bacteria</taxon>
        <taxon>Bacillati</taxon>
        <taxon>Actinomycetota</taxon>
        <taxon>Actinomycetes</taxon>
        <taxon>Micromonosporales</taxon>
        <taxon>Micromonosporaceae</taxon>
        <taxon>Longispora</taxon>
    </lineage>
</organism>
<accession>A0A8J7GE68</accession>
<dbReference type="Proteomes" id="UP000622552">
    <property type="component" value="Unassembled WGS sequence"/>
</dbReference>
<sequence length="124" mass="12923">MSASLPVRLAVLGVDARDTDDAVTGLLGELTLLPVDGIARPPVGDAPDGTRAGELVALGGVLLTLAGNPEVVTSVLSGLWGWLDRRGRGRIEVRIGEQSLTLDSSTPEERAVLIAAYVDRVLGR</sequence>
<evidence type="ECO:0000313" key="2">
    <source>
        <dbReference type="Proteomes" id="UP000622552"/>
    </source>
</evidence>
<evidence type="ECO:0000313" key="1">
    <source>
        <dbReference type="EMBL" id="MBG6137064.1"/>
    </source>
</evidence>
<name>A0A8J7GE68_9ACTN</name>